<dbReference type="InterPro" id="IPR036691">
    <property type="entry name" value="Endo/exonu/phosph_ase_sf"/>
</dbReference>
<gene>
    <name evidence="1" type="ORF">JXQ802_LOCUS7074</name>
</gene>
<proteinExistence type="predicted"/>
<keyword evidence="2" id="KW-1185">Reference proteome</keyword>
<comment type="caution">
    <text evidence="1">The sequence shown here is derived from an EMBL/GenBank/DDBJ whole genome shotgun (WGS) entry which is preliminary data.</text>
</comment>
<protein>
    <submittedName>
        <fullName evidence="1">Uncharacterized protein</fullName>
    </submittedName>
</protein>
<dbReference type="AlphaFoldDB" id="A0A813X260"/>
<sequence length="120" mass="13495">MFKGPSLDLSLMSWNILASCWINKESYPTLYELAADYQTRMNTIASQISSLNCNVTILQEAQENIIPSLKEKLGDNYLYQFAPNNPTSASVANGLLTLKKKDKITFFDIILNSNILDEIV</sequence>
<evidence type="ECO:0000313" key="1">
    <source>
        <dbReference type="EMBL" id="CAF0858770.1"/>
    </source>
</evidence>
<dbReference type="Proteomes" id="UP000663870">
    <property type="component" value="Unassembled WGS sequence"/>
</dbReference>
<evidence type="ECO:0000313" key="2">
    <source>
        <dbReference type="Proteomes" id="UP000663870"/>
    </source>
</evidence>
<dbReference type="PROSITE" id="PS51257">
    <property type="entry name" value="PROKAR_LIPOPROTEIN"/>
    <property type="match status" value="1"/>
</dbReference>
<dbReference type="EMBL" id="CAJNOL010000115">
    <property type="protein sequence ID" value="CAF0858770.1"/>
    <property type="molecule type" value="Genomic_DNA"/>
</dbReference>
<dbReference type="Gene3D" id="3.60.10.10">
    <property type="entry name" value="Endonuclease/exonuclease/phosphatase"/>
    <property type="match status" value="1"/>
</dbReference>
<name>A0A813X260_9BILA</name>
<dbReference type="SUPFAM" id="SSF56219">
    <property type="entry name" value="DNase I-like"/>
    <property type="match status" value="1"/>
</dbReference>
<accession>A0A813X260</accession>
<reference evidence="1" key="1">
    <citation type="submission" date="2021-02" db="EMBL/GenBank/DDBJ databases">
        <authorList>
            <person name="Nowell W R."/>
        </authorList>
    </citation>
    <scope>NUCLEOTIDE SEQUENCE</scope>
</reference>
<organism evidence="1 2">
    <name type="scientific">Rotaria sordida</name>
    <dbReference type="NCBI Taxonomy" id="392033"/>
    <lineage>
        <taxon>Eukaryota</taxon>
        <taxon>Metazoa</taxon>
        <taxon>Spiralia</taxon>
        <taxon>Gnathifera</taxon>
        <taxon>Rotifera</taxon>
        <taxon>Eurotatoria</taxon>
        <taxon>Bdelloidea</taxon>
        <taxon>Philodinida</taxon>
        <taxon>Philodinidae</taxon>
        <taxon>Rotaria</taxon>
    </lineage>
</organism>